<reference evidence="2" key="1">
    <citation type="journal article" date="2020" name="Appl. Environ. Microbiol.">
        <title>Medium-Chain Fatty Acid Synthesis by 'Candidatus Weimeria bifida' gen. nov., sp. nov., and 'Candidatus Pseudoramibacter fermentans' sp. nov.</title>
        <authorList>
            <person name="Scarborough M.J."/>
            <person name="Myers K.S."/>
            <person name="Donohue T.J."/>
            <person name="Noguera D.R."/>
        </authorList>
    </citation>
    <scope>NUCLEOTIDE SEQUENCE</scope>
    <source>
        <strain evidence="2">EUB1.1</strain>
    </source>
</reference>
<evidence type="ECO:0000259" key="1">
    <source>
        <dbReference type="Pfam" id="PF00882"/>
    </source>
</evidence>
<dbReference type="EMBL" id="VOGB01000004">
    <property type="protein sequence ID" value="MQM72314.1"/>
    <property type="molecule type" value="Genomic_DNA"/>
</dbReference>
<sequence>MSEKLTHYYCAQHLAHELDAQSPLGIAVDSHPDAFYLGAEGPDFFFFDLIPSPGHPSHMKYGSLIHSHDVDAFFHQGLFYTLKLQDPFERDTCLAYLMGFSVHHELDGKTHPFIYYHTGQYQHDKATRVFAYIHTYYEVLLDTAYLQYERGELATDFNFKRLFRISNEEAKIIGRLMENIFTVVFDKPLDTFDFMRAVKAAHAVAGMTSDPTNRKRNVLRHIEKLAHQELLVSREFYPPYTNEPVVLNMDHHAWQHPVTGETSTASYTDLFNEAVERSKADADFIAAALDDPDTLTREGVHAVYGNRSYLTDLDLDRDQTMTHFDIIFLKHPSLLKGF</sequence>
<accession>A0A6L5GQ08</accession>
<dbReference type="Proteomes" id="UP000473648">
    <property type="component" value="Unassembled WGS sequence"/>
</dbReference>
<protein>
    <recommendedName>
        <fullName evidence="1">Phospholipase C/D domain-containing protein</fullName>
    </recommendedName>
</protein>
<dbReference type="AlphaFoldDB" id="A0A6L5GQ08"/>
<evidence type="ECO:0000313" key="3">
    <source>
        <dbReference type="Proteomes" id="UP000473648"/>
    </source>
</evidence>
<name>A0A6L5GQ08_9FIRM</name>
<dbReference type="Pfam" id="PF00882">
    <property type="entry name" value="Zn_dep_PLPC"/>
    <property type="match status" value="1"/>
</dbReference>
<organism evidence="2 3">
    <name type="scientific">Candidatus Pseudoramibacter fermentans</name>
    <dbReference type="NCBI Taxonomy" id="2594427"/>
    <lineage>
        <taxon>Bacteria</taxon>
        <taxon>Bacillati</taxon>
        <taxon>Bacillota</taxon>
        <taxon>Clostridia</taxon>
        <taxon>Eubacteriales</taxon>
        <taxon>Eubacteriaceae</taxon>
        <taxon>Pseudoramibacter</taxon>
    </lineage>
</organism>
<feature type="domain" description="Phospholipase C/D" evidence="1">
    <location>
        <begin position="6"/>
        <end position="155"/>
    </location>
</feature>
<gene>
    <name evidence="2" type="ORF">FRC53_02555</name>
</gene>
<comment type="caution">
    <text evidence="2">The sequence shown here is derived from an EMBL/GenBank/DDBJ whole genome shotgun (WGS) entry which is preliminary data.</text>
</comment>
<dbReference type="InterPro" id="IPR029002">
    <property type="entry name" value="PLPC/GPLD1"/>
</dbReference>
<evidence type="ECO:0000313" key="2">
    <source>
        <dbReference type="EMBL" id="MQM72314.1"/>
    </source>
</evidence>
<keyword evidence="3" id="KW-1185">Reference proteome</keyword>
<proteinExistence type="predicted"/>